<dbReference type="EMBL" id="JAERUA010000008">
    <property type="protein sequence ID" value="KAI1896579.1"/>
    <property type="molecule type" value="Genomic_DNA"/>
</dbReference>
<evidence type="ECO:0000313" key="3">
    <source>
        <dbReference type="Proteomes" id="UP000829720"/>
    </source>
</evidence>
<evidence type="ECO:0008006" key="4">
    <source>
        <dbReference type="Google" id="ProtNLM"/>
    </source>
</evidence>
<protein>
    <recommendedName>
        <fullName evidence="4">TNFR-Cys domain-containing protein</fullName>
    </recommendedName>
</protein>
<keyword evidence="3" id="KW-1185">Reference proteome</keyword>
<dbReference type="OrthoDB" id="8909181at2759"/>
<accession>A0A8T3DGG4</accession>
<comment type="caution">
    <text evidence="2">The sequence shown here is derived from an EMBL/GenBank/DDBJ whole genome shotgun (WGS) entry which is preliminary data.</text>
</comment>
<evidence type="ECO:0000256" key="1">
    <source>
        <dbReference type="SAM" id="SignalP"/>
    </source>
</evidence>
<name>A0A8T3DGG4_9TELE</name>
<gene>
    <name evidence="2" type="ORF">AGOR_G00096220</name>
</gene>
<dbReference type="Proteomes" id="UP000829720">
    <property type="component" value="Unassembled WGS sequence"/>
</dbReference>
<reference evidence="2" key="1">
    <citation type="submission" date="2021-01" db="EMBL/GenBank/DDBJ databases">
        <authorList>
            <person name="Zahm M."/>
            <person name="Roques C."/>
            <person name="Cabau C."/>
            <person name="Klopp C."/>
            <person name="Donnadieu C."/>
            <person name="Jouanno E."/>
            <person name="Lampietro C."/>
            <person name="Louis A."/>
            <person name="Herpin A."/>
            <person name="Echchiki A."/>
            <person name="Berthelot C."/>
            <person name="Parey E."/>
            <person name="Roest-Crollius H."/>
            <person name="Braasch I."/>
            <person name="Postlethwait J."/>
            <person name="Bobe J."/>
            <person name="Montfort J."/>
            <person name="Bouchez O."/>
            <person name="Begum T."/>
            <person name="Mejri S."/>
            <person name="Adams A."/>
            <person name="Chen W.-J."/>
            <person name="Guiguen Y."/>
        </authorList>
    </citation>
    <scope>NUCLEOTIDE SEQUENCE</scope>
    <source>
        <tissue evidence="2">Blood</tissue>
    </source>
</reference>
<evidence type="ECO:0000313" key="2">
    <source>
        <dbReference type="EMBL" id="KAI1896579.1"/>
    </source>
</evidence>
<sequence length="116" mass="12964">MDSNIILSLLYGIMFVAGVSLTGTEAHQRNCNKAEFWNSDAELCVPCSECVEFPKTPSCDTCTFMDDTSYAWKLAAITSFSGCLCISTGLGREEPYVSLLRRPQDLCIKYNPFRRV</sequence>
<dbReference type="Gene3D" id="4.10.400.20">
    <property type="match status" value="1"/>
</dbReference>
<proteinExistence type="predicted"/>
<organism evidence="2 3">
    <name type="scientific">Albula goreensis</name>
    <dbReference type="NCBI Taxonomy" id="1534307"/>
    <lineage>
        <taxon>Eukaryota</taxon>
        <taxon>Metazoa</taxon>
        <taxon>Chordata</taxon>
        <taxon>Craniata</taxon>
        <taxon>Vertebrata</taxon>
        <taxon>Euteleostomi</taxon>
        <taxon>Actinopterygii</taxon>
        <taxon>Neopterygii</taxon>
        <taxon>Teleostei</taxon>
        <taxon>Albuliformes</taxon>
        <taxon>Albulidae</taxon>
        <taxon>Albula</taxon>
    </lineage>
</organism>
<feature type="chain" id="PRO_5035849664" description="TNFR-Cys domain-containing protein" evidence="1">
    <location>
        <begin position="19"/>
        <end position="116"/>
    </location>
</feature>
<keyword evidence="1" id="KW-0732">Signal</keyword>
<feature type="signal peptide" evidence="1">
    <location>
        <begin position="1"/>
        <end position="18"/>
    </location>
</feature>
<dbReference type="AlphaFoldDB" id="A0A8T3DGG4"/>